<dbReference type="CDD" id="cd12148">
    <property type="entry name" value="fungal_TF_MHR"/>
    <property type="match status" value="1"/>
</dbReference>
<dbReference type="InterPro" id="IPR001138">
    <property type="entry name" value="Zn2Cys6_DnaBD"/>
</dbReference>
<dbReference type="InParanoid" id="A0A1Y2DP30"/>
<dbReference type="Pfam" id="PF00172">
    <property type="entry name" value="Zn_clus"/>
    <property type="match status" value="1"/>
</dbReference>
<dbReference type="AlphaFoldDB" id="A0A1Y2DP30"/>
<dbReference type="RefSeq" id="XP_040713151.1">
    <property type="nucleotide sequence ID" value="XM_040856482.1"/>
</dbReference>
<evidence type="ECO:0000313" key="5">
    <source>
        <dbReference type="Proteomes" id="UP000193689"/>
    </source>
</evidence>
<dbReference type="GO" id="GO:0000981">
    <property type="term" value="F:DNA-binding transcription factor activity, RNA polymerase II-specific"/>
    <property type="evidence" value="ECO:0007669"/>
    <property type="project" value="InterPro"/>
</dbReference>
<evidence type="ECO:0000256" key="2">
    <source>
        <dbReference type="ARBA" id="ARBA00023242"/>
    </source>
</evidence>
<dbReference type="PANTHER" id="PTHR47785">
    <property type="entry name" value="ZN(II)2CYS6 TRANSCRIPTION FACTOR (EUROFUNG)-RELATED-RELATED"/>
    <property type="match status" value="1"/>
</dbReference>
<dbReference type="SMART" id="SM00066">
    <property type="entry name" value="GAL4"/>
    <property type="match status" value="1"/>
</dbReference>
<dbReference type="GO" id="GO:0008270">
    <property type="term" value="F:zinc ion binding"/>
    <property type="evidence" value="ECO:0007669"/>
    <property type="project" value="InterPro"/>
</dbReference>
<feature type="domain" description="Zn(2)-C6 fungal-type" evidence="3">
    <location>
        <begin position="21"/>
        <end position="50"/>
    </location>
</feature>
<dbReference type="PANTHER" id="PTHR47785:SF1">
    <property type="entry name" value="TRANSCRIPTION FACTOR, PUTATIVE (AFU_ORTHOLOGUE AFUA_5G14530)-RELATED"/>
    <property type="match status" value="1"/>
</dbReference>
<dbReference type="GeneID" id="63772694"/>
<dbReference type="OrthoDB" id="6133115at2759"/>
<dbReference type="PROSITE" id="PS50048">
    <property type="entry name" value="ZN2_CY6_FUNGAL_2"/>
    <property type="match status" value="1"/>
</dbReference>
<name>A0A1Y2DP30_9PEZI</name>
<dbReference type="Proteomes" id="UP000193689">
    <property type="component" value="Unassembled WGS sequence"/>
</dbReference>
<dbReference type="InterPro" id="IPR036864">
    <property type="entry name" value="Zn2-C6_fun-type_DNA-bd_sf"/>
</dbReference>
<dbReference type="InterPro" id="IPR053181">
    <property type="entry name" value="EcdB-like_regulator"/>
</dbReference>
<gene>
    <name evidence="4" type="ORF">BCR38DRAFT_349309</name>
</gene>
<keyword evidence="5" id="KW-1185">Reference proteome</keyword>
<proteinExistence type="predicted"/>
<protein>
    <recommendedName>
        <fullName evidence="3">Zn(2)-C6 fungal-type domain-containing protein</fullName>
    </recommendedName>
</protein>
<dbReference type="GO" id="GO:0003677">
    <property type="term" value="F:DNA binding"/>
    <property type="evidence" value="ECO:0007669"/>
    <property type="project" value="InterPro"/>
</dbReference>
<dbReference type="EMBL" id="MCFJ01000011">
    <property type="protein sequence ID" value="ORY60924.1"/>
    <property type="molecule type" value="Genomic_DNA"/>
</dbReference>
<dbReference type="STRING" id="1141098.A0A1Y2DP30"/>
<accession>A0A1Y2DP30</accession>
<keyword evidence="2" id="KW-0539">Nucleus</keyword>
<keyword evidence="1" id="KW-0479">Metal-binding</keyword>
<comment type="caution">
    <text evidence="4">The sequence shown here is derived from an EMBL/GenBank/DDBJ whole genome shotgun (WGS) entry which is preliminary data.</text>
</comment>
<dbReference type="GO" id="GO:0006351">
    <property type="term" value="P:DNA-templated transcription"/>
    <property type="evidence" value="ECO:0007669"/>
    <property type="project" value="InterPro"/>
</dbReference>
<dbReference type="PROSITE" id="PS00463">
    <property type="entry name" value="ZN2_CY6_FUNGAL_1"/>
    <property type="match status" value="1"/>
</dbReference>
<dbReference type="CDD" id="cd00067">
    <property type="entry name" value="GAL4"/>
    <property type="match status" value="1"/>
</dbReference>
<evidence type="ECO:0000256" key="1">
    <source>
        <dbReference type="ARBA" id="ARBA00022723"/>
    </source>
</evidence>
<evidence type="ECO:0000313" key="4">
    <source>
        <dbReference type="EMBL" id="ORY60924.1"/>
    </source>
</evidence>
<organism evidence="4 5">
    <name type="scientific">Pseudomassariella vexata</name>
    <dbReference type="NCBI Taxonomy" id="1141098"/>
    <lineage>
        <taxon>Eukaryota</taxon>
        <taxon>Fungi</taxon>
        <taxon>Dikarya</taxon>
        <taxon>Ascomycota</taxon>
        <taxon>Pezizomycotina</taxon>
        <taxon>Sordariomycetes</taxon>
        <taxon>Xylariomycetidae</taxon>
        <taxon>Amphisphaeriales</taxon>
        <taxon>Pseudomassariaceae</taxon>
        <taxon>Pseudomassariella</taxon>
    </lineage>
</organism>
<dbReference type="Gene3D" id="4.10.240.10">
    <property type="entry name" value="Zn(2)-C6 fungal-type DNA-binding domain"/>
    <property type="match status" value="1"/>
</dbReference>
<dbReference type="SUPFAM" id="SSF57701">
    <property type="entry name" value="Zn2/Cys6 DNA-binding domain"/>
    <property type="match status" value="1"/>
</dbReference>
<sequence>MSLELGTMDEPSRKRLRTSHACDICRSRKIRCDGNQPCQGCTNSKQDCSYGSEANTRGKSDLILEGVLRVEQLLQAMQTSLLTSPTRAVHVQSPISAPPLSQISADDVHPNQHNNLENAILDSLHTSTTESILSWSYFDSFPSIRQNYVSIFQLEQSRPSLPMRVNSMYPYLSAADLDSILNAFQRGVNFWYPTLSLNQLDNVRTLVSRGLLEGTDQVTGCCARLVMALGCTSEVVSGLMGSEDTTASKEDIEFKTSRRAMAELYFDGALKTMHMVHSEMSCAAVQSLFFTALYFAYLRRPLQAWNYIHDTAAKCLLLLSYPPVTEPIENQECLRRIFWACYILESDYLAELSALPVSGIAQIESSVPLPGSAIPYTTHSDDNETEHASLYFLACISMRRLLNRVHQLLYARNSGAATDISRFPAIVTELDHQLEEWRDVLPHAFKFSTSDLSEYLSECRGFLRQRYLTCRSVIYRPFLAWLLANGPSDAHGVRKAEILSRARICLDACTSHILGLTGFSHTVLVDTWICVLSMATAMMILLATCSSVREITQLRHDIMHTGPHLRKVFRRWQEVLGTPESPSVDQGMRIIYETEKLMQGLGRRTTATDEEVVVAALMCAMTER</sequence>
<evidence type="ECO:0000259" key="3">
    <source>
        <dbReference type="PROSITE" id="PS50048"/>
    </source>
</evidence>
<reference evidence="4 5" key="1">
    <citation type="submission" date="2016-07" db="EMBL/GenBank/DDBJ databases">
        <title>Pervasive Adenine N6-methylation of Active Genes in Fungi.</title>
        <authorList>
            <consortium name="DOE Joint Genome Institute"/>
            <person name="Mondo S.J."/>
            <person name="Dannebaum R.O."/>
            <person name="Kuo R.C."/>
            <person name="Labutti K."/>
            <person name="Haridas S."/>
            <person name="Kuo A."/>
            <person name="Salamov A."/>
            <person name="Ahrendt S.R."/>
            <person name="Lipzen A."/>
            <person name="Sullivan W."/>
            <person name="Andreopoulos W.B."/>
            <person name="Clum A."/>
            <person name="Lindquist E."/>
            <person name="Daum C."/>
            <person name="Ramamoorthy G.K."/>
            <person name="Gryganskyi A."/>
            <person name="Culley D."/>
            <person name="Magnuson J.K."/>
            <person name="James T.Y."/>
            <person name="O'Malley M.A."/>
            <person name="Stajich J.E."/>
            <person name="Spatafora J.W."/>
            <person name="Visel A."/>
            <person name="Grigoriev I.V."/>
        </authorList>
    </citation>
    <scope>NUCLEOTIDE SEQUENCE [LARGE SCALE GENOMIC DNA]</scope>
    <source>
        <strain evidence="4 5">CBS 129021</strain>
    </source>
</reference>
<dbReference type="InterPro" id="IPR007219">
    <property type="entry name" value="XnlR_reg_dom"/>
</dbReference>
<dbReference type="Pfam" id="PF04082">
    <property type="entry name" value="Fungal_trans"/>
    <property type="match status" value="1"/>
</dbReference>